<proteinExistence type="inferred from homology"/>
<keyword evidence="3" id="KW-0472">Membrane</keyword>
<name>A0A544QLA8_9EURY</name>
<evidence type="ECO:0000313" key="5">
    <source>
        <dbReference type="Proteomes" id="UP000315385"/>
    </source>
</evidence>
<dbReference type="Proteomes" id="UP000315385">
    <property type="component" value="Unassembled WGS sequence"/>
</dbReference>
<dbReference type="GO" id="GO:0016780">
    <property type="term" value="F:phosphotransferase activity, for other substituted phosphate groups"/>
    <property type="evidence" value="ECO:0007669"/>
    <property type="project" value="InterPro"/>
</dbReference>
<accession>A0A544QLA8</accession>
<dbReference type="GO" id="GO:0008654">
    <property type="term" value="P:phospholipid biosynthetic process"/>
    <property type="evidence" value="ECO:0007669"/>
    <property type="project" value="InterPro"/>
</dbReference>
<comment type="caution">
    <text evidence="4">The sequence shown here is derived from an EMBL/GenBank/DDBJ whole genome shotgun (WGS) entry which is preliminary data.</text>
</comment>
<dbReference type="AlphaFoldDB" id="A0A544QLA8"/>
<dbReference type="InterPro" id="IPR000462">
    <property type="entry name" value="CDP-OH_P_trans"/>
</dbReference>
<gene>
    <name evidence="4" type="ORF">EWF95_13215</name>
</gene>
<keyword evidence="3" id="KW-1133">Transmembrane helix</keyword>
<dbReference type="Pfam" id="PF01066">
    <property type="entry name" value="CDP-OH_P_transf"/>
    <property type="match status" value="1"/>
</dbReference>
<evidence type="ECO:0000313" key="4">
    <source>
        <dbReference type="EMBL" id="TQQ79118.1"/>
    </source>
</evidence>
<comment type="similarity">
    <text evidence="2">Belongs to the CDP-alcohol phosphatidyltransferase class-I family.</text>
</comment>
<dbReference type="GO" id="GO:0016020">
    <property type="term" value="C:membrane"/>
    <property type="evidence" value="ECO:0007669"/>
    <property type="project" value="InterPro"/>
</dbReference>
<reference evidence="4 5" key="1">
    <citation type="submission" date="2019-02" db="EMBL/GenBank/DDBJ databases">
        <title>Halonotius sp. a new haloqrchaeon isolated from saline water.</title>
        <authorList>
            <person name="Duran-Viseras A."/>
            <person name="Sanchez-Porro C."/>
            <person name="Ventosa A."/>
        </authorList>
    </citation>
    <scope>NUCLEOTIDE SEQUENCE [LARGE SCALE GENOMIC DNA]</scope>
    <source>
        <strain evidence="4 5">F9-27</strain>
    </source>
</reference>
<keyword evidence="5" id="KW-1185">Reference proteome</keyword>
<evidence type="ECO:0000256" key="1">
    <source>
        <dbReference type="ARBA" id="ARBA00022679"/>
    </source>
</evidence>
<dbReference type="PROSITE" id="PS00379">
    <property type="entry name" value="CDP_ALCOHOL_P_TRANSF"/>
    <property type="match status" value="1"/>
</dbReference>
<feature type="transmembrane region" description="Helical" evidence="3">
    <location>
        <begin position="135"/>
        <end position="163"/>
    </location>
</feature>
<dbReference type="OrthoDB" id="331608at2157"/>
<protein>
    <submittedName>
        <fullName evidence="4">CDP-alcohol phosphatidyltransferase family protein</fullName>
    </submittedName>
</protein>
<evidence type="ECO:0000256" key="3">
    <source>
        <dbReference type="SAM" id="Phobius"/>
    </source>
</evidence>
<sequence>MPAVAAGCLALVVAAAVPASAAAWSPLSPWAVAAAFWAAQLWHIGRRTGRAELGERPVRYLFGFANTLSLLRSGLYSVVAGLAVAAPTAAVAWLPGLCYGVGVVFDKLDGTVARTVGRETDLGERLDMTVDTAGFVAAPVVAVCWGLLPWWYLSLSAARYAFLGVRRWRQVSDRPVFERPDSNLGKYLAGVQMVFLTAVLLPAVPTDLGWRLAPVVLAPSLAVFGRDILAISGLYPLRGAVGDHSAEED</sequence>
<feature type="transmembrane region" description="Helical" evidence="3">
    <location>
        <begin position="70"/>
        <end position="94"/>
    </location>
</feature>
<keyword evidence="3" id="KW-0812">Transmembrane</keyword>
<dbReference type="EMBL" id="SESI01000004">
    <property type="protein sequence ID" value="TQQ79118.1"/>
    <property type="molecule type" value="Genomic_DNA"/>
</dbReference>
<dbReference type="InterPro" id="IPR048254">
    <property type="entry name" value="CDP_ALCOHOL_P_TRANSF_CS"/>
</dbReference>
<dbReference type="Gene3D" id="1.20.120.1760">
    <property type="match status" value="1"/>
</dbReference>
<evidence type="ECO:0000256" key="2">
    <source>
        <dbReference type="RuleBase" id="RU003750"/>
    </source>
</evidence>
<dbReference type="InterPro" id="IPR043130">
    <property type="entry name" value="CDP-OH_PTrfase_TM_dom"/>
</dbReference>
<keyword evidence="1 2" id="KW-0808">Transferase</keyword>
<organism evidence="4 5">
    <name type="scientific">Halonotius roseus</name>
    <dbReference type="NCBI Taxonomy" id="2511997"/>
    <lineage>
        <taxon>Archaea</taxon>
        <taxon>Methanobacteriati</taxon>
        <taxon>Methanobacteriota</taxon>
        <taxon>Stenosarchaea group</taxon>
        <taxon>Halobacteria</taxon>
        <taxon>Halobacteriales</taxon>
        <taxon>Haloferacaceae</taxon>
        <taxon>Halonotius</taxon>
    </lineage>
</organism>